<protein>
    <submittedName>
        <fullName evidence="2">Portal</fullName>
    </submittedName>
</protein>
<dbReference type="EMBL" id="BK014749">
    <property type="protein sequence ID" value="DAD73958.1"/>
    <property type="molecule type" value="Genomic_DNA"/>
</dbReference>
<name>A0A8S5LVA7_9CAUD</name>
<dbReference type="InterPro" id="IPR056909">
    <property type="entry name" value="SU10_portal"/>
</dbReference>
<reference evidence="2" key="1">
    <citation type="journal article" date="2021" name="Proc. Natl. Acad. Sci. U.S.A.">
        <title>A Catalog of Tens of Thousands of Viruses from Human Metagenomes Reveals Hidden Associations with Chronic Diseases.</title>
        <authorList>
            <person name="Tisza M.J."/>
            <person name="Buck C.B."/>
        </authorList>
    </citation>
    <scope>NUCLEOTIDE SEQUENCE</scope>
    <source>
        <strain evidence="2">Ctc5632</strain>
    </source>
</reference>
<sequence length="703" mass="77810">MLTNIEDKVRKIIIRESASAIGTPGGQLSSDRAKLKKRYLGYGYGVDDDREKRCLSTYVDRTVMETIEWAMPGLMRVFAGGDEIIRFEPRTPAQEQAAADATLYVNQVVFGRSMFRLIHDTLKDGLYQRVGWCLAHAPREEHQTMERFTGLTSQEAQAMIADTEARGGMAEVEQYPDPSMPGGMACAVTVRTKTVTHDVRLDPVPSENVLVSSEAEDVEHARFIAHWEVRTATQLMQEGYKRETLEDLPVYGADDDPEEKSIGQRVNSASDGTDETESFENRSFKVYEAWLDVDLNGDGMAEKAKVVYVGDGSDTKILSVEEWPLYRAPLFAACSVPMPHQVVGLCLADLVADVQDLRTDLTRSYLDALSYANSGELVVDYGPNQTGWADIDSLLSRKPGALYRVRGGASITPLPVNSSASEAVQGLQLTDQLVERRSGVTSRTQSLDADTLQNTATGASIMEEAINQRLEMIARVYAEMFFKPMGRYVLNLLHRYHDKAVQVRLKGRFMNFDPRKWDPDMDISVAVGLGTGSRQKMLAAYQQILQIQQSFIAQLSTASPVRLSNIIYTCHKMVEAAGLEAPERFFGTEEDAKRAEQLVLQQKQAGQGMDPLTAAKVQVEKVKAQTALQKAQLDMQIKQAQAQNDASGKAAKVQSDATVQAAKVQANAALKAQEMQMEKKLDYARLLQGQRGPGLTDIKEQSV</sequence>
<organism evidence="2">
    <name type="scientific">Podoviridae sp. ctc5632</name>
    <dbReference type="NCBI Taxonomy" id="2826565"/>
    <lineage>
        <taxon>Viruses</taxon>
        <taxon>Duplodnaviria</taxon>
        <taxon>Heunggongvirae</taxon>
        <taxon>Uroviricota</taxon>
        <taxon>Caudoviricetes</taxon>
    </lineage>
</organism>
<dbReference type="Pfam" id="PF23899">
    <property type="entry name" value="SU10_portal"/>
    <property type="match status" value="1"/>
</dbReference>
<accession>A0A8S5LVA7</accession>
<feature type="region of interest" description="Disordered" evidence="1">
    <location>
        <begin position="251"/>
        <end position="278"/>
    </location>
</feature>
<evidence type="ECO:0000256" key="1">
    <source>
        <dbReference type="SAM" id="MobiDB-lite"/>
    </source>
</evidence>
<proteinExistence type="predicted"/>
<evidence type="ECO:0000313" key="2">
    <source>
        <dbReference type="EMBL" id="DAD73958.1"/>
    </source>
</evidence>